<evidence type="ECO:0000256" key="9">
    <source>
        <dbReference type="SAM" id="Phobius"/>
    </source>
</evidence>
<dbReference type="GO" id="GO:0000155">
    <property type="term" value="F:phosphorelay sensor kinase activity"/>
    <property type="evidence" value="ECO:0007669"/>
    <property type="project" value="InterPro"/>
</dbReference>
<dbReference type="PROSITE" id="PS50885">
    <property type="entry name" value="HAMP"/>
    <property type="match status" value="1"/>
</dbReference>
<keyword evidence="6 12" id="KW-0418">Kinase</keyword>
<dbReference type="SUPFAM" id="SSF55874">
    <property type="entry name" value="ATPase domain of HSP90 chaperone/DNA topoisomerase II/histidine kinase"/>
    <property type="match status" value="1"/>
</dbReference>
<evidence type="ECO:0000256" key="3">
    <source>
        <dbReference type="ARBA" id="ARBA00012438"/>
    </source>
</evidence>
<reference evidence="12 13" key="1">
    <citation type="submission" date="2016-11" db="EMBL/GenBank/DDBJ databases">
        <title>Draft Genome Sequences of Nine Cyanobacterial Strains from Diverse Habitats.</title>
        <authorList>
            <person name="Zhu T."/>
            <person name="Hou S."/>
            <person name="Lu X."/>
            <person name="Hess W.R."/>
        </authorList>
    </citation>
    <scope>NUCLEOTIDE SEQUENCE [LARGE SCALE GENOMIC DNA]</scope>
    <source>
        <strain evidence="12 13">NIES-30</strain>
    </source>
</reference>
<evidence type="ECO:0000256" key="8">
    <source>
        <dbReference type="ARBA" id="ARBA00023136"/>
    </source>
</evidence>
<dbReference type="Pfam" id="PF00512">
    <property type="entry name" value="HisKA"/>
    <property type="match status" value="1"/>
</dbReference>
<dbReference type="InterPro" id="IPR050736">
    <property type="entry name" value="Sensor_HK_Regulatory"/>
</dbReference>
<dbReference type="InterPro" id="IPR003660">
    <property type="entry name" value="HAMP_dom"/>
</dbReference>
<feature type="domain" description="HAMP" evidence="11">
    <location>
        <begin position="199"/>
        <end position="253"/>
    </location>
</feature>
<dbReference type="FunFam" id="3.30.565.10:FF:000006">
    <property type="entry name" value="Sensor histidine kinase WalK"/>
    <property type="match status" value="1"/>
</dbReference>
<keyword evidence="5" id="KW-0808">Transferase</keyword>
<name>A0A1U7IYH4_9CYAN</name>
<comment type="subcellular location">
    <subcellularLocation>
        <location evidence="2">Membrane</location>
    </subcellularLocation>
</comment>
<feature type="domain" description="Histidine kinase" evidence="10">
    <location>
        <begin position="261"/>
        <end position="475"/>
    </location>
</feature>
<dbReference type="InterPro" id="IPR036097">
    <property type="entry name" value="HisK_dim/P_sf"/>
</dbReference>
<protein>
    <recommendedName>
        <fullName evidence="3">histidine kinase</fullName>
        <ecNumber evidence="3">2.7.13.3</ecNumber>
    </recommendedName>
</protein>
<evidence type="ECO:0000256" key="1">
    <source>
        <dbReference type="ARBA" id="ARBA00000085"/>
    </source>
</evidence>
<dbReference type="InterPro" id="IPR003661">
    <property type="entry name" value="HisK_dim/P_dom"/>
</dbReference>
<dbReference type="CDD" id="cd00082">
    <property type="entry name" value="HisKA"/>
    <property type="match status" value="1"/>
</dbReference>
<dbReference type="SMART" id="SM00388">
    <property type="entry name" value="HisKA"/>
    <property type="match status" value="1"/>
</dbReference>
<dbReference type="Gene3D" id="3.30.565.10">
    <property type="entry name" value="Histidine kinase-like ATPase, C-terminal domain"/>
    <property type="match status" value="1"/>
</dbReference>
<sequence>MNGSPGSNVKFARYFLNPSSLQFRLTLEVAILWVVGVSSVAVWAGWKMQQMLIATHAQQVEYTAERFPRDVELYSEMLPVKVGVQKTIHNISESNLLIWVSDPTGKTLAQSAGMDAAFTGILMSLADMPLRPQVYQVSDRYFVLCKRPLIIQGKPIGTVYLAQNVTVAQRQLTQAIQGLTAVCILALLLIITLITLRIRRALQPLQEMSRMASLISPDDLGKARIQLTHAPSEVKDLAQTFDIMLLRLSESWEQQREFVSNVSHELRTPLTIVSGYLQSVLRRSTNLNEYQQEALETASSEANRTIRLLEDLLEFARADSGQLHLHVEPVVLNALVAEVADMTKKFSHRQVPIESTTDVIARVDRDRLKQILLNLIDNAMKYSNPDRPIKIKVHSSGDKALIQVSDQGIGIPLLDQSRIFERFYRVDQARTRTTGGYGLGLAVVKTMVEEMGGRITVESKLSKGSTFTIYLPGLNTATV</sequence>
<keyword evidence="7" id="KW-0902">Two-component regulatory system</keyword>
<keyword evidence="9" id="KW-0812">Transmembrane</keyword>
<feature type="transmembrane region" description="Helical" evidence="9">
    <location>
        <begin position="25"/>
        <end position="46"/>
    </location>
</feature>
<evidence type="ECO:0000256" key="4">
    <source>
        <dbReference type="ARBA" id="ARBA00022553"/>
    </source>
</evidence>
<dbReference type="SMART" id="SM00387">
    <property type="entry name" value="HATPase_c"/>
    <property type="match status" value="1"/>
</dbReference>
<dbReference type="PRINTS" id="PR00344">
    <property type="entry name" value="BCTRLSENSOR"/>
</dbReference>
<dbReference type="InterPro" id="IPR036890">
    <property type="entry name" value="HATPase_C_sf"/>
</dbReference>
<feature type="transmembrane region" description="Helical" evidence="9">
    <location>
        <begin position="179"/>
        <end position="198"/>
    </location>
</feature>
<dbReference type="SUPFAM" id="SSF47384">
    <property type="entry name" value="Homodimeric domain of signal transducing histidine kinase"/>
    <property type="match status" value="1"/>
</dbReference>
<dbReference type="Gene3D" id="6.10.340.10">
    <property type="match status" value="1"/>
</dbReference>
<evidence type="ECO:0000313" key="13">
    <source>
        <dbReference type="Proteomes" id="UP000185557"/>
    </source>
</evidence>
<dbReference type="InterPro" id="IPR003594">
    <property type="entry name" value="HATPase_dom"/>
</dbReference>
<dbReference type="EC" id="2.7.13.3" evidence="3"/>
<dbReference type="FunFam" id="1.10.287.130:FF:000001">
    <property type="entry name" value="Two-component sensor histidine kinase"/>
    <property type="match status" value="1"/>
</dbReference>
<evidence type="ECO:0000256" key="5">
    <source>
        <dbReference type="ARBA" id="ARBA00022679"/>
    </source>
</evidence>
<gene>
    <name evidence="12" type="ORF">NIES30_24625</name>
</gene>
<proteinExistence type="predicted"/>
<dbReference type="GO" id="GO:0016020">
    <property type="term" value="C:membrane"/>
    <property type="evidence" value="ECO:0007669"/>
    <property type="project" value="UniProtKB-SubCell"/>
</dbReference>
<dbReference type="EMBL" id="MRCG01000031">
    <property type="protein sequence ID" value="OKH43628.1"/>
    <property type="molecule type" value="Genomic_DNA"/>
</dbReference>
<keyword evidence="9" id="KW-1133">Transmembrane helix</keyword>
<dbReference type="STRING" id="549789.NIES30_24625"/>
<evidence type="ECO:0000256" key="2">
    <source>
        <dbReference type="ARBA" id="ARBA00004370"/>
    </source>
</evidence>
<evidence type="ECO:0000256" key="6">
    <source>
        <dbReference type="ARBA" id="ARBA00022777"/>
    </source>
</evidence>
<dbReference type="OrthoDB" id="9763461at2"/>
<comment type="caution">
    <text evidence="12">The sequence shown here is derived from an EMBL/GenBank/DDBJ whole genome shotgun (WGS) entry which is preliminary data.</text>
</comment>
<evidence type="ECO:0000259" key="11">
    <source>
        <dbReference type="PROSITE" id="PS50885"/>
    </source>
</evidence>
<keyword evidence="8 9" id="KW-0472">Membrane</keyword>
<dbReference type="Pfam" id="PF02518">
    <property type="entry name" value="HATPase_c"/>
    <property type="match status" value="1"/>
</dbReference>
<comment type="catalytic activity">
    <reaction evidence="1">
        <text>ATP + protein L-histidine = ADP + protein N-phospho-L-histidine.</text>
        <dbReference type="EC" id="2.7.13.3"/>
    </reaction>
</comment>
<dbReference type="PANTHER" id="PTHR43711:SF1">
    <property type="entry name" value="HISTIDINE KINASE 1"/>
    <property type="match status" value="1"/>
</dbReference>
<evidence type="ECO:0000259" key="10">
    <source>
        <dbReference type="PROSITE" id="PS50109"/>
    </source>
</evidence>
<evidence type="ECO:0000313" key="12">
    <source>
        <dbReference type="EMBL" id="OKH43628.1"/>
    </source>
</evidence>
<evidence type="ECO:0000256" key="7">
    <source>
        <dbReference type="ARBA" id="ARBA00023012"/>
    </source>
</evidence>
<dbReference type="Gene3D" id="1.10.287.130">
    <property type="match status" value="1"/>
</dbReference>
<organism evidence="12 13">
    <name type="scientific">Phormidium tenue NIES-30</name>
    <dbReference type="NCBI Taxonomy" id="549789"/>
    <lineage>
        <taxon>Bacteria</taxon>
        <taxon>Bacillati</taxon>
        <taxon>Cyanobacteriota</taxon>
        <taxon>Cyanophyceae</taxon>
        <taxon>Oscillatoriophycideae</taxon>
        <taxon>Oscillatoriales</taxon>
        <taxon>Oscillatoriaceae</taxon>
        <taxon>Phormidium</taxon>
    </lineage>
</organism>
<dbReference type="PROSITE" id="PS50109">
    <property type="entry name" value="HIS_KIN"/>
    <property type="match status" value="1"/>
</dbReference>
<dbReference type="InterPro" id="IPR004358">
    <property type="entry name" value="Sig_transdc_His_kin-like_C"/>
</dbReference>
<dbReference type="RefSeq" id="WP_073611104.1">
    <property type="nucleotide sequence ID" value="NZ_MRCG01000031.1"/>
</dbReference>
<dbReference type="PANTHER" id="PTHR43711">
    <property type="entry name" value="TWO-COMPONENT HISTIDINE KINASE"/>
    <property type="match status" value="1"/>
</dbReference>
<dbReference type="CDD" id="cd00075">
    <property type="entry name" value="HATPase"/>
    <property type="match status" value="1"/>
</dbReference>
<accession>A0A1U7IYH4</accession>
<dbReference type="InterPro" id="IPR005467">
    <property type="entry name" value="His_kinase_dom"/>
</dbReference>
<dbReference type="Proteomes" id="UP000185557">
    <property type="component" value="Unassembled WGS sequence"/>
</dbReference>
<keyword evidence="13" id="KW-1185">Reference proteome</keyword>
<keyword evidence="4" id="KW-0597">Phosphoprotein</keyword>
<dbReference type="AlphaFoldDB" id="A0A1U7IYH4"/>